<dbReference type="InterPro" id="IPR052734">
    <property type="entry name" value="Nod_factor_acetyltransferase"/>
</dbReference>
<feature type="transmembrane region" description="Helical" evidence="3">
    <location>
        <begin position="256"/>
        <end position="277"/>
    </location>
</feature>
<dbReference type="InterPro" id="IPR002656">
    <property type="entry name" value="Acyl_transf_3_dom"/>
</dbReference>
<feature type="transmembrane region" description="Helical" evidence="3">
    <location>
        <begin position="153"/>
        <end position="172"/>
    </location>
</feature>
<comment type="caution">
    <text evidence="5">The sequence shown here is derived from an EMBL/GenBank/DDBJ whole genome shotgun (WGS) entry which is preliminary data.</text>
</comment>
<name>A0ABT9V1K1_9BACL</name>
<evidence type="ECO:0000256" key="3">
    <source>
        <dbReference type="SAM" id="Phobius"/>
    </source>
</evidence>
<reference evidence="5 6" key="1">
    <citation type="submission" date="2023-07" db="EMBL/GenBank/DDBJ databases">
        <title>Genomic Encyclopedia of Type Strains, Phase IV (KMG-IV): sequencing the most valuable type-strain genomes for metagenomic binning, comparative biology and taxonomic classification.</title>
        <authorList>
            <person name="Goeker M."/>
        </authorList>
    </citation>
    <scope>NUCLEOTIDE SEQUENCE [LARGE SCALE GENOMIC DNA]</scope>
    <source>
        <strain evidence="5 6">DSM 23948</strain>
    </source>
</reference>
<feature type="transmembrane region" description="Helical" evidence="3">
    <location>
        <begin position="42"/>
        <end position="62"/>
    </location>
</feature>
<feature type="transmembrane region" description="Helical" evidence="3">
    <location>
        <begin position="229"/>
        <end position="249"/>
    </location>
</feature>
<organism evidence="5 6">
    <name type="scientific">Anoxybacillus andreesenii</name>
    <dbReference type="NCBI Taxonomy" id="1325932"/>
    <lineage>
        <taxon>Bacteria</taxon>
        <taxon>Bacillati</taxon>
        <taxon>Bacillota</taxon>
        <taxon>Bacilli</taxon>
        <taxon>Bacillales</taxon>
        <taxon>Anoxybacillaceae</taxon>
        <taxon>Anoxybacillus</taxon>
    </lineage>
</organism>
<gene>
    <name evidence="5" type="ORF">J2S07_001076</name>
</gene>
<feature type="transmembrane region" description="Helical" evidence="3">
    <location>
        <begin position="184"/>
        <end position="203"/>
    </location>
</feature>
<keyword evidence="3" id="KW-0812">Transmembrane</keyword>
<dbReference type="RefSeq" id="WP_307149364.1">
    <property type="nucleotide sequence ID" value="NZ_JAUSTU010000004.1"/>
</dbReference>
<dbReference type="PANTHER" id="PTHR37312:SF1">
    <property type="entry name" value="MEMBRANE-BOUND ACYLTRANSFERASE YKRP-RELATED"/>
    <property type="match status" value="1"/>
</dbReference>
<proteinExistence type="inferred from homology"/>
<evidence type="ECO:0000256" key="1">
    <source>
        <dbReference type="ARBA" id="ARBA00004370"/>
    </source>
</evidence>
<dbReference type="Pfam" id="PF01757">
    <property type="entry name" value="Acyl_transf_3"/>
    <property type="match status" value="1"/>
</dbReference>
<feature type="transmembrane region" description="Helical" evidence="3">
    <location>
        <begin position="74"/>
        <end position="92"/>
    </location>
</feature>
<keyword evidence="6" id="KW-1185">Reference proteome</keyword>
<evidence type="ECO:0000313" key="6">
    <source>
        <dbReference type="Proteomes" id="UP001231362"/>
    </source>
</evidence>
<keyword evidence="3" id="KW-1133">Transmembrane helix</keyword>
<protein>
    <submittedName>
        <fullName evidence="5">Fucose 4-O-acetylase-like acetyltransferase</fullName>
    </submittedName>
</protein>
<feature type="transmembrane region" description="Helical" evidence="3">
    <location>
        <begin position="107"/>
        <end position="125"/>
    </location>
</feature>
<comment type="subcellular location">
    <subcellularLocation>
        <location evidence="1">Membrane</location>
    </subcellularLocation>
</comment>
<evidence type="ECO:0000313" key="5">
    <source>
        <dbReference type="EMBL" id="MDQ0154772.1"/>
    </source>
</evidence>
<evidence type="ECO:0000259" key="4">
    <source>
        <dbReference type="Pfam" id="PF01757"/>
    </source>
</evidence>
<evidence type="ECO:0000256" key="2">
    <source>
        <dbReference type="ARBA" id="ARBA00007400"/>
    </source>
</evidence>
<feature type="transmembrane region" description="Helical" evidence="3">
    <location>
        <begin position="130"/>
        <end position="147"/>
    </location>
</feature>
<dbReference type="EMBL" id="JAUSTU010000004">
    <property type="protein sequence ID" value="MDQ0154772.1"/>
    <property type="molecule type" value="Genomic_DNA"/>
</dbReference>
<keyword evidence="3" id="KW-0472">Membrane</keyword>
<accession>A0ABT9V1K1</accession>
<dbReference type="PANTHER" id="PTHR37312">
    <property type="entry name" value="MEMBRANE-BOUND ACYLTRANSFERASE YKRP-RELATED"/>
    <property type="match status" value="1"/>
</dbReference>
<feature type="transmembrane region" description="Helical" evidence="3">
    <location>
        <begin position="12"/>
        <end position="30"/>
    </location>
</feature>
<sequence length="339" mass="40061">MKTRDAYYDNAKFLLIFLVVFGHFIQSYIFEEKWIYTLYTTIYTFHMPAFILISGFFAKGFHQKGYLGKLTKKLIIPYLIFQGIYTIYYYFILGDSGIELDPFNPQWSLWYLISLFFWNVMLFSFAKWRAGISLFLAVALGVLVGYFDEINSYLSLSRTFVFFPFFLLGYYFKKEYFDKFRSMKLSIVSILVLVCIFVGYYLMPDFDYKWLFGSKPYAELVSSQMMGGLIRLGIYAITFLAIFSFLSLVPNNRYFFTKWGMSSIYVYLLHGFFIKYFRNSELVGTLNHNEEIMILSLITILLIAFLSSKLIRSMAQPLIELKSTFFRKYVINMSPNSDR</sequence>
<feature type="transmembrane region" description="Helical" evidence="3">
    <location>
        <begin position="292"/>
        <end position="311"/>
    </location>
</feature>
<dbReference type="Proteomes" id="UP001231362">
    <property type="component" value="Unassembled WGS sequence"/>
</dbReference>
<comment type="similarity">
    <text evidence="2">Belongs to the acyltransferase 3 family.</text>
</comment>
<feature type="domain" description="Acyltransferase 3" evidence="4">
    <location>
        <begin position="6"/>
        <end position="303"/>
    </location>
</feature>